<dbReference type="RefSeq" id="WP_183825071.1">
    <property type="nucleotide sequence ID" value="NZ_JACHEU010000001.1"/>
</dbReference>
<dbReference type="AlphaFoldDB" id="A0A7W9RYS6"/>
<sequence>MPHIHHLLRAAGFGLAALCAGAAVPASAFQNNDHVYADSFGNLVVDSAAGYKRIVVGQGHMARHTAANTTTGEPRVVYLDGAEQEAAWSDCYRPPVFVKGRSYMYGLAEGEMPELSPCR</sequence>
<dbReference type="EMBL" id="JACHEU010000001">
    <property type="protein sequence ID" value="MBB6010987.1"/>
    <property type="molecule type" value="Genomic_DNA"/>
</dbReference>
<evidence type="ECO:0000313" key="3">
    <source>
        <dbReference type="Proteomes" id="UP000533306"/>
    </source>
</evidence>
<proteinExistence type="predicted"/>
<name>A0A7W9RYS6_9HYPH</name>
<organism evidence="2 3">
    <name type="scientific">Aquamicrobium lusatiense</name>
    <dbReference type="NCBI Taxonomy" id="89772"/>
    <lineage>
        <taxon>Bacteria</taxon>
        <taxon>Pseudomonadati</taxon>
        <taxon>Pseudomonadota</taxon>
        <taxon>Alphaproteobacteria</taxon>
        <taxon>Hyphomicrobiales</taxon>
        <taxon>Phyllobacteriaceae</taxon>
        <taxon>Aquamicrobium</taxon>
    </lineage>
</organism>
<keyword evidence="3" id="KW-1185">Reference proteome</keyword>
<comment type="caution">
    <text evidence="2">The sequence shown here is derived from an EMBL/GenBank/DDBJ whole genome shotgun (WGS) entry which is preliminary data.</text>
</comment>
<gene>
    <name evidence="2" type="ORF">HNR59_000332</name>
</gene>
<dbReference type="Proteomes" id="UP000533306">
    <property type="component" value="Unassembled WGS sequence"/>
</dbReference>
<protein>
    <submittedName>
        <fullName evidence="2">Uncharacterized protein</fullName>
    </submittedName>
</protein>
<reference evidence="2 3" key="1">
    <citation type="submission" date="2020-08" db="EMBL/GenBank/DDBJ databases">
        <title>Genomic Encyclopedia of Type Strains, Phase IV (KMG-IV): sequencing the most valuable type-strain genomes for metagenomic binning, comparative biology and taxonomic classification.</title>
        <authorList>
            <person name="Goeker M."/>
        </authorList>
    </citation>
    <scope>NUCLEOTIDE SEQUENCE [LARGE SCALE GENOMIC DNA]</scope>
    <source>
        <strain evidence="2 3">DSM 11099</strain>
    </source>
</reference>
<accession>A0A7W9RYS6</accession>
<keyword evidence="1" id="KW-0732">Signal</keyword>
<evidence type="ECO:0000256" key="1">
    <source>
        <dbReference type="SAM" id="SignalP"/>
    </source>
</evidence>
<feature type="chain" id="PRO_5030614150" evidence="1">
    <location>
        <begin position="23"/>
        <end position="119"/>
    </location>
</feature>
<feature type="signal peptide" evidence="1">
    <location>
        <begin position="1"/>
        <end position="22"/>
    </location>
</feature>
<evidence type="ECO:0000313" key="2">
    <source>
        <dbReference type="EMBL" id="MBB6010987.1"/>
    </source>
</evidence>